<name>A0A1B3ZIL6_9SPHN</name>
<evidence type="ECO:0000313" key="1">
    <source>
        <dbReference type="EMBL" id="AOH87275.1"/>
    </source>
</evidence>
<dbReference type="OrthoDB" id="7577843at2"/>
<dbReference type="AlphaFoldDB" id="A0A1B3ZIL6"/>
<reference evidence="1 2" key="1">
    <citation type="submission" date="2016-01" db="EMBL/GenBank/DDBJ databases">
        <title>Complete genome and mega plasmid sequence of Sphingomonas panacis DCY99 elicits systemic resistance in rice to Xanthomonas oryzae.</title>
        <authorList>
            <person name="Kim Y.J."/>
            <person name="Yang D.C."/>
            <person name="Sing P."/>
        </authorList>
    </citation>
    <scope>NUCLEOTIDE SEQUENCE [LARGE SCALE GENOMIC DNA]</scope>
    <source>
        <strain evidence="1 2">DCY99</strain>
        <plasmid evidence="2">Plasmid</plasmid>
    </source>
</reference>
<geneLocation type="plasmid" evidence="2"/>
<dbReference type="RefSeq" id="WP_069207837.1">
    <property type="nucleotide sequence ID" value="NZ_CP014169.1"/>
</dbReference>
<dbReference type="Proteomes" id="UP000094256">
    <property type="component" value="Plasmid unnamed"/>
</dbReference>
<organism evidence="1 2">
    <name type="scientific">Sphingomonas panacis</name>
    <dbReference type="NCBI Taxonomy" id="1560345"/>
    <lineage>
        <taxon>Bacteria</taxon>
        <taxon>Pseudomonadati</taxon>
        <taxon>Pseudomonadota</taxon>
        <taxon>Alphaproteobacteria</taxon>
        <taxon>Sphingomonadales</taxon>
        <taxon>Sphingomonadaceae</taxon>
        <taxon>Sphingomonas</taxon>
    </lineage>
</organism>
<protein>
    <submittedName>
        <fullName evidence="1">Uncharacterized protein</fullName>
    </submittedName>
</protein>
<evidence type="ECO:0000313" key="2">
    <source>
        <dbReference type="Proteomes" id="UP000094256"/>
    </source>
</evidence>
<dbReference type="KEGG" id="span:AWL63_24305"/>
<dbReference type="EMBL" id="CP014169">
    <property type="protein sequence ID" value="AOH87275.1"/>
    <property type="molecule type" value="Genomic_DNA"/>
</dbReference>
<gene>
    <name evidence="1" type="ORF">AWL63_24305</name>
</gene>
<proteinExistence type="predicted"/>
<keyword evidence="2" id="KW-1185">Reference proteome</keyword>
<sequence length="66" mass="7061">MSHDEDDATAFLAARELIAEHGDGVAAFLQAKIDDLTAKEDYAQLSAWLAIRNAVALSIGTDTTLQ</sequence>
<keyword evidence="1" id="KW-0614">Plasmid</keyword>
<accession>A0A1B3ZIL6</accession>